<reference evidence="7" key="3">
    <citation type="submission" date="2015-02" db="UniProtKB">
        <authorList>
            <consortium name="EnsemblProtists"/>
        </authorList>
    </citation>
    <scope>IDENTIFICATION</scope>
    <source>
        <strain evidence="7">DAOM BR144</strain>
    </source>
</reference>
<keyword evidence="1" id="KW-0436">Ligase</keyword>
<dbReference type="Gene3D" id="3.30.470.20">
    <property type="entry name" value="ATP-grasp fold, B domain"/>
    <property type="match status" value="1"/>
</dbReference>
<feature type="region of interest" description="Disordered" evidence="6">
    <location>
        <begin position="383"/>
        <end position="424"/>
    </location>
</feature>
<dbReference type="EMBL" id="GL376631">
    <property type="status" value="NOT_ANNOTATED_CDS"/>
    <property type="molecule type" value="Genomic_DNA"/>
</dbReference>
<dbReference type="OMA" id="FWIGYWG"/>
<dbReference type="Pfam" id="PF03133">
    <property type="entry name" value="TTL"/>
    <property type="match status" value="1"/>
</dbReference>
<name>K3WHZ6_GLOUD</name>
<protein>
    <recommendedName>
        <fullName evidence="4">Tubulin--tyrosine ligase-like protein 5</fullName>
    </recommendedName>
</protein>
<sequence length="521" mass="59473">MKSPPSYDFHVGSIDASSSGVRVTFTVTKRFMYNAIAHVFKAANIRKASTSTTATSSSNWNIFWGHHLKSAEFSSLLPFQIVNHFPGSFELGRKDRLCSNLLRMRKRHPQAYSGIIPETYLTGNEYDKQQFLTQLHANPHVLWILKPPNLSCGRGIKLVTAASNGTPKLSKKKAYVAQKYIANPFLINELKFDLRIYVLVTSYEPLRIYLFDDGLVRFCTEKYSTSKSALQNPFGHLTNYSVNKKNTAVFQQNQDTGDDDEHAFTSSKWSLKMLYKYMHDLGKHKELTDFQVVLEDLIIKPLLAVESKVLMMVTSTSSGTQNGFELYGFDILLEGDEMKPWLLEVNVFPSLSSSSPMDKRIKTILVSDMFQLVGVPFQDAQSAIQQHDKAKQERLHGVHATRRRASTRNSASAPLHKDPKKKRTVDDLLKSYSQESATCSMELNDDELRTVKEMEEEELRKGHFKRIFPTATSFERYHELFETPRFRNVLCMLWLQRASQSANRRRVCSGKTTNVSPLKPL</sequence>
<dbReference type="GO" id="GO:0015631">
    <property type="term" value="F:tubulin binding"/>
    <property type="evidence" value="ECO:0007669"/>
    <property type="project" value="TreeGrafter"/>
</dbReference>
<organism evidence="7 8">
    <name type="scientific">Globisporangium ultimum (strain ATCC 200006 / CBS 805.95 / DAOM BR144)</name>
    <name type="common">Pythium ultimum</name>
    <dbReference type="NCBI Taxonomy" id="431595"/>
    <lineage>
        <taxon>Eukaryota</taxon>
        <taxon>Sar</taxon>
        <taxon>Stramenopiles</taxon>
        <taxon>Oomycota</taxon>
        <taxon>Peronosporomycetes</taxon>
        <taxon>Pythiales</taxon>
        <taxon>Pythiaceae</taxon>
        <taxon>Globisporangium</taxon>
    </lineage>
</organism>
<evidence type="ECO:0000313" key="8">
    <source>
        <dbReference type="Proteomes" id="UP000019132"/>
    </source>
</evidence>
<dbReference type="AlphaFoldDB" id="K3WHZ6"/>
<dbReference type="VEuPathDB" id="FungiDB:PYU1_G004577"/>
<feature type="compositionally biased region" description="Basic residues" evidence="6">
    <location>
        <begin position="397"/>
        <end position="406"/>
    </location>
</feature>
<dbReference type="GO" id="GO:0005524">
    <property type="term" value="F:ATP binding"/>
    <property type="evidence" value="ECO:0007669"/>
    <property type="project" value="UniProtKB-KW"/>
</dbReference>
<evidence type="ECO:0000256" key="6">
    <source>
        <dbReference type="SAM" id="MobiDB-lite"/>
    </source>
</evidence>
<evidence type="ECO:0000256" key="5">
    <source>
        <dbReference type="ARBA" id="ARBA00049274"/>
    </source>
</evidence>
<keyword evidence="8" id="KW-1185">Reference proteome</keyword>
<evidence type="ECO:0000256" key="4">
    <source>
        <dbReference type="ARBA" id="ARBA00041448"/>
    </source>
</evidence>
<dbReference type="InterPro" id="IPR004344">
    <property type="entry name" value="TTL/TTLL_fam"/>
</dbReference>
<reference evidence="8" key="1">
    <citation type="journal article" date="2010" name="Genome Biol.">
        <title>Genome sequence of the necrotrophic plant pathogen Pythium ultimum reveals original pathogenicity mechanisms and effector repertoire.</title>
        <authorList>
            <person name="Levesque C.A."/>
            <person name="Brouwer H."/>
            <person name="Cano L."/>
            <person name="Hamilton J.P."/>
            <person name="Holt C."/>
            <person name="Huitema E."/>
            <person name="Raffaele S."/>
            <person name="Robideau G.P."/>
            <person name="Thines M."/>
            <person name="Win J."/>
            <person name="Zerillo M.M."/>
            <person name="Beakes G.W."/>
            <person name="Boore J.L."/>
            <person name="Busam D."/>
            <person name="Dumas B."/>
            <person name="Ferriera S."/>
            <person name="Fuerstenberg S.I."/>
            <person name="Gachon C.M."/>
            <person name="Gaulin E."/>
            <person name="Govers F."/>
            <person name="Grenville-Briggs L."/>
            <person name="Horner N."/>
            <person name="Hostetler J."/>
            <person name="Jiang R.H."/>
            <person name="Johnson J."/>
            <person name="Krajaejun T."/>
            <person name="Lin H."/>
            <person name="Meijer H.J."/>
            <person name="Moore B."/>
            <person name="Morris P."/>
            <person name="Phuntmart V."/>
            <person name="Puiu D."/>
            <person name="Shetty J."/>
            <person name="Stajich J.E."/>
            <person name="Tripathy S."/>
            <person name="Wawra S."/>
            <person name="van West P."/>
            <person name="Whitty B.R."/>
            <person name="Coutinho P.M."/>
            <person name="Henrissat B."/>
            <person name="Martin F."/>
            <person name="Thomas P.D."/>
            <person name="Tyler B.M."/>
            <person name="De Vries R.P."/>
            <person name="Kamoun S."/>
            <person name="Yandell M."/>
            <person name="Tisserat N."/>
            <person name="Buell C.R."/>
        </authorList>
    </citation>
    <scope>NUCLEOTIDE SEQUENCE</scope>
    <source>
        <strain evidence="8">DAOM:BR144</strain>
    </source>
</reference>
<dbReference type="Proteomes" id="UP000019132">
    <property type="component" value="Unassembled WGS sequence"/>
</dbReference>
<dbReference type="GO" id="GO:0070740">
    <property type="term" value="F:tubulin-glutamic acid ligase activity"/>
    <property type="evidence" value="ECO:0007669"/>
    <property type="project" value="TreeGrafter"/>
</dbReference>
<comment type="catalytic activity">
    <reaction evidence="5">
        <text>L-glutamyl-[protein] + L-glutamate + ATP = gamma-L-glutamyl-L-glutamyl-[protein] + ADP + phosphate + H(+)</text>
        <dbReference type="Rhea" id="RHEA:60144"/>
        <dbReference type="Rhea" id="RHEA-COMP:10208"/>
        <dbReference type="Rhea" id="RHEA-COMP:15517"/>
        <dbReference type="ChEBI" id="CHEBI:15378"/>
        <dbReference type="ChEBI" id="CHEBI:29973"/>
        <dbReference type="ChEBI" id="CHEBI:29985"/>
        <dbReference type="ChEBI" id="CHEBI:30616"/>
        <dbReference type="ChEBI" id="CHEBI:43474"/>
        <dbReference type="ChEBI" id="CHEBI:143622"/>
        <dbReference type="ChEBI" id="CHEBI:456216"/>
    </reaction>
    <physiologicalReaction direction="left-to-right" evidence="5">
        <dbReference type="Rhea" id="RHEA:60145"/>
    </physiologicalReaction>
</comment>
<dbReference type="PANTHER" id="PTHR12241:SF145">
    <property type="entry name" value="TUBULIN POLYGLUTAMYLASE TTLL5"/>
    <property type="match status" value="1"/>
</dbReference>
<dbReference type="InParanoid" id="K3WHZ6"/>
<keyword evidence="3" id="KW-0067">ATP-binding</keyword>
<feature type="compositionally biased region" description="Basic and acidic residues" evidence="6">
    <location>
        <begin position="386"/>
        <end position="396"/>
    </location>
</feature>
<reference evidence="8" key="2">
    <citation type="submission" date="2010-04" db="EMBL/GenBank/DDBJ databases">
        <authorList>
            <person name="Buell R."/>
            <person name="Hamilton J."/>
            <person name="Hostetler J."/>
        </authorList>
    </citation>
    <scope>NUCLEOTIDE SEQUENCE [LARGE SCALE GENOMIC DNA]</scope>
    <source>
        <strain evidence="8">DAOM:BR144</strain>
    </source>
</reference>
<evidence type="ECO:0000256" key="1">
    <source>
        <dbReference type="ARBA" id="ARBA00022598"/>
    </source>
</evidence>
<dbReference type="GO" id="GO:0036064">
    <property type="term" value="C:ciliary basal body"/>
    <property type="evidence" value="ECO:0007669"/>
    <property type="project" value="TreeGrafter"/>
</dbReference>
<dbReference type="PROSITE" id="PS51221">
    <property type="entry name" value="TTL"/>
    <property type="match status" value="1"/>
</dbReference>
<evidence type="ECO:0000256" key="2">
    <source>
        <dbReference type="ARBA" id="ARBA00022741"/>
    </source>
</evidence>
<dbReference type="eggNOG" id="KOG2156">
    <property type="taxonomic scope" value="Eukaryota"/>
</dbReference>
<dbReference type="GO" id="GO:0000226">
    <property type="term" value="P:microtubule cytoskeleton organization"/>
    <property type="evidence" value="ECO:0007669"/>
    <property type="project" value="TreeGrafter"/>
</dbReference>
<accession>K3WHZ6</accession>
<dbReference type="PANTHER" id="PTHR12241">
    <property type="entry name" value="TUBULIN POLYGLUTAMYLASE"/>
    <property type="match status" value="1"/>
</dbReference>
<evidence type="ECO:0000256" key="3">
    <source>
        <dbReference type="ARBA" id="ARBA00022840"/>
    </source>
</evidence>
<dbReference type="SUPFAM" id="SSF56059">
    <property type="entry name" value="Glutathione synthetase ATP-binding domain-like"/>
    <property type="match status" value="1"/>
</dbReference>
<keyword evidence="2" id="KW-0547">Nucleotide-binding</keyword>
<evidence type="ECO:0000313" key="7">
    <source>
        <dbReference type="EnsemblProtists" id="PYU1_T004588"/>
    </source>
</evidence>
<dbReference type="EnsemblProtists" id="PYU1_T004588">
    <property type="protein sequence ID" value="PYU1_T004588"/>
    <property type="gene ID" value="PYU1_G004577"/>
</dbReference>
<dbReference type="HOGENOM" id="CLU_010131_8_2_1"/>
<proteinExistence type="predicted"/>